<evidence type="ECO:0000313" key="2">
    <source>
        <dbReference type="EMBL" id="EFX70384.1"/>
    </source>
</evidence>
<organism evidence="2 3">
    <name type="scientific">Daphnia pulex</name>
    <name type="common">Water flea</name>
    <dbReference type="NCBI Taxonomy" id="6669"/>
    <lineage>
        <taxon>Eukaryota</taxon>
        <taxon>Metazoa</taxon>
        <taxon>Ecdysozoa</taxon>
        <taxon>Arthropoda</taxon>
        <taxon>Crustacea</taxon>
        <taxon>Branchiopoda</taxon>
        <taxon>Diplostraca</taxon>
        <taxon>Cladocera</taxon>
        <taxon>Anomopoda</taxon>
        <taxon>Daphniidae</taxon>
        <taxon>Daphnia</taxon>
    </lineage>
</organism>
<dbReference type="FunFam" id="3.40.33.10:FF:000002">
    <property type="entry name" value="Golgi-associated plant pathogenesis-related protein 1"/>
    <property type="match status" value="1"/>
</dbReference>
<reference evidence="2 3" key="1">
    <citation type="journal article" date="2011" name="Science">
        <title>The ecoresponsive genome of Daphnia pulex.</title>
        <authorList>
            <person name="Colbourne J.K."/>
            <person name="Pfrender M.E."/>
            <person name="Gilbert D."/>
            <person name="Thomas W.K."/>
            <person name="Tucker A."/>
            <person name="Oakley T.H."/>
            <person name="Tokishita S."/>
            <person name="Aerts A."/>
            <person name="Arnold G.J."/>
            <person name="Basu M.K."/>
            <person name="Bauer D.J."/>
            <person name="Caceres C.E."/>
            <person name="Carmel L."/>
            <person name="Casola C."/>
            <person name="Choi J.H."/>
            <person name="Detter J.C."/>
            <person name="Dong Q."/>
            <person name="Dusheyko S."/>
            <person name="Eads B.D."/>
            <person name="Frohlich T."/>
            <person name="Geiler-Samerotte K.A."/>
            <person name="Gerlach D."/>
            <person name="Hatcher P."/>
            <person name="Jogdeo S."/>
            <person name="Krijgsveld J."/>
            <person name="Kriventseva E.V."/>
            <person name="Kultz D."/>
            <person name="Laforsch C."/>
            <person name="Lindquist E."/>
            <person name="Lopez J."/>
            <person name="Manak J.R."/>
            <person name="Muller J."/>
            <person name="Pangilinan J."/>
            <person name="Patwardhan R.P."/>
            <person name="Pitluck S."/>
            <person name="Pritham E.J."/>
            <person name="Rechtsteiner A."/>
            <person name="Rho M."/>
            <person name="Rogozin I.B."/>
            <person name="Sakarya O."/>
            <person name="Salamov A."/>
            <person name="Schaack S."/>
            <person name="Shapiro H."/>
            <person name="Shiga Y."/>
            <person name="Skalitzky C."/>
            <person name="Smith Z."/>
            <person name="Souvorov A."/>
            <person name="Sung W."/>
            <person name="Tang Z."/>
            <person name="Tsuchiya D."/>
            <person name="Tu H."/>
            <person name="Vos H."/>
            <person name="Wang M."/>
            <person name="Wolf Y.I."/>
            <person name="Yamagata H."/>
            <person name="Yamada T."/>
            <person name="Ye Y."/>
            <person name="Shaw J.R."/>
            <person name="Andrews J."/>
            <person name="Crease T.J."/>
            <person name="Tang H."/>
            <person name="Lucas S.M."/>
            <person name="Robertson H.M."/>
            <person name="Bork P."/>
            <person name="Koonin E.V."/>
            <person name="Zdobnov E.M."/>
            <person name="Grigoriev I.V."/>
            <person name="Lynch M."/>
            <person name="Boore J.L."/>
        </authorList>
    </citation>
    <scope>NUCLEOTIDE SEQUENCE [LARGE SCALE GENOMIC DNA]</scope>
</reference>
<dbReference type="InterPro" id="IPR001283">
    <property type="entry name" value="CRISP-related"/>
</dbReference>
<dbReference type="PANTHER" id="PTHR10334">
    <property type="entry name" value="CYSTEINE-RICH SECRETORY PROTEIN-RELATED"/>
    <property type="match status" value="1"/>
</dbReference>
<gene>
    <name evidence="2" type="ORF">DAPPUDRAFT_61402</name>
</gene>
<dbReference type="EMBL" id="GL732622">
    <property type="protein sequence ID" value="EFX70384.1"/>
    <property type="molecule type" value="Genomic_DNA"/>
</dbReference>
<dbReference type="PROSITE" id="PS01009">
    <property type="entry name" value="CRISP_1"/>
    <property type="match status" value="1"/>
</dbReference>
<dbReference type="InterPro" id="IPR014044">
    <property type="entry name" value="CAP_dom"/>
</dbReference>
<protein>
    <recommendedName>
        <fullName evidence="1">SCP domain-containing protein</fullName>
    </recommendedName>
</protein>
<dbReference type="Proteomes" id="UP000000305">
    <property type="component" value="Unassembled WGS sequence"/>
</dbReference>
<dbReference type="HOGENOM" id="CLU_035730_9_4_1"/>
<dbReference type="PROSITE" id="PS01010">
    <property type="entry name" value="CRISP_2"/>
    <property type="match status" value="1"/>
</dbReference>
<dbReference type="SUPFAM" id="SSF55797">
    <property type="entry name" value="PR-1-like"/>
    <property type="match status" value="1"/>
</dbReference>
<dbReference type="Pfam" id="PF00188">
    <property type="entry name" value="CAP"/>
    <property type="match status" value="1"/>
</dbReference>
<accession>E9HD00</accession>
<dbReference type="CDD" id="cd05382">
    <property type="entry name" value="CAP_GAPR1-like"/>
    <property type="match status" value="1"/>
</dbReference>
<dbReference type="PRINTS" id="PR00838">
    <property type="entry name" value="V5ALLERGEN"/>
</dbReference>
<dbReference type="InterPro" id="IPR018244">
    <property type="entry name" value="Allrgn_V5/Tpx1_CS"/>
</dbReference>
<dbReference type="SMART" id="SM00198">
    <property type="entry name" value="SCP"/>
    <property type="match status" value="1"/>
</dbReference>
<dbReference type="InterPro" id="IPR035940">
    <property type="entry name" value="CAP_sf"/>
</dbReference>
<dbReference type="GO" id="GO:0005615">
    <property type="term" value="C:extracellular space"/>
    <property type="evidence" value="ECO:0000318"/>
    <property type="project" value="GO_Central"/>
</dbReference>
<dbReference type="Gene3D" id="3.40.33.10">
    <property type="entry name" value="CAP"/>
    <property type="match status" value="1"/>
</dbReference>
<dbReference type="FunCoup" id="E9HD00">
    <property type="interactions" value="26"/>
</dbReference>
<dbReference type="PRINTS" id="PR00837">
    <property type="entry name" value="V5TPXLIKE"/>
</dbReference>
<dbReference type="OrthoDB" id="337038at2759"/>
<dbReference type="InterPro" id="IPR034113">
    <property type="entry name" value="SCP_GAPR1-like"/>
</dbReference>
<dbReference type="OMA" id="YASNTCI"/>
<dbReference type="AlphaFoldDB" id="E9HD00"/>
<keyword evidence="3" id="KW-1185">Reference proteome</keyword>
<proteinExistence type="predicted"/>
<evidence type="ECO:0000259" key="1">
    <source>
        <dbReference type="SMART" id="SM00198"/>
    </source>
</evidence>
<dbReference type="InParanoid" id="E9HD00"/>
<dbReference type="PhylomeDB" id="E9HD00"/>
<sequence>MDQIVQQCLDAHNEYRRKHGVPPMVISESLMEMAQNWAQTNADQCQMFHSSGRGGIGENLYCASPSLTDGQTPVDNWYNEIQNYDFGNPGFSSATGHFTQVVWKASTELGVGLAEGTDGWVYFCCNYSPAGNLMSDYEDNVFPLAEEDE</sequence>
<feature type="domain" description="SCP" evidence="1">
    <location>
        <begin position="3"/>
        <end position="135"/>
    </location>
</feature>
<dbReference type="KEGG" id="dpx:DAPPUDRAFT_61402"/>
<dbReference type="InterPro" id="IPR002413">
    <property type="entry name" value="V5_allergen-like"/>
</dbReference>
<dbReference type="eggNOG" id="KOG3017">
    <property type="taxonomic scope" value="Eukaryota"/>
</dbReference>
<name>E9HD00_DAPPU</name>
<evidence type="ECO:0000313" key="3">
    <source>
        <dbReference type="Proteomes" id="UP000000305"/>
    </source>
</evidence>